<gene>
    <name evidence="1" type="ORF">CO083_05080</name>
</gene>
<proteinExistence type="predicted"/>
<protein>
    <submittedName>
        <fullName evidence="1">Uncharacterized protein</fullName>
    </submittedName>
</protein>
<comment type="caution">
    <text evidence="1">The sequence shown here is derived from an EMBL/GenBank/DDBJ whole genome shotgun (WGS) entry which is preliminary data.</text>
</comment>
<dbReference type="Proteomes" id="UP000229706">
    <property type="component" value="Unassembled WGS sequence"/>
</dbReference>
<sequence>MKNLIGRNPETVLPLSLKFAKEYFDMLCKMQKDINESEELTIHRALWTALIIEVGRLFDTYSKKDVVSFKKLPYLKKQIDNYHSVDIIRDIIETRN</sequence>
<dbReference type="EMBL" id="PFTH01000187">
    <property type="protein sequence ID" value="PJB87797.1"/>
    <property type="molecule type" value="Genomic_DNA"/>
</dbReference>
<accession>A0A2M8DBK4</accession>
<reference evidence="2" key="1">
    <citation type="submission" date="2017-09" db="EMBL/GenBank/DDBJ databases">
        <title>Depth-based differentiation of microbial function through sediment-hosted aquifers and enrichment of novel symbionts in the deep terrestrial subsurface.</title>
        <authorList>
            <person name="Probst A.J."/>
            <person name="Ladd B."/>
            <person name="Jarett J.K."/>
            <person name="Geller-Mcgrath D.E."/>
            <person name="Sieber C.M.K."/>
            <person name="Emerson J.B."/>
            <person name="Anantharaman K."/>
            <person name="Thomas B.C."/>
            <person name="Malmstrom R."/>
            <person name="Stieglmeier M."/>
            <person name="Klingl A."/>
            <person name="Woyke T."/>
            <person name="Ryan C.M."/>
            <person name="Banfield J.F."/>
        </authorList>
    </citation>
    <scope>NUCLEOTIDE SEQUENCE [LARGE SCALE GENOMIC DNA]</scope>
</reference>
<organism evidence="1 2">
    <name type="scientific">Candidatus Roizmanbacteria bacterium CG_4_9_14_0_8_um_filter_34_12</name>
    <dbReference type="NCBI Taxonomy" id="1974840"/>
    <lineage>
        <taxon>Bacteria</taxon>
        <taxon>Candidatus Roizmaniibacteriota</taxon>
    </lineage>
</organism>
<evidence type="ECO:0000313" key="2">
    <source>
        <dbReference type="Proteomes" id="UP000229706"/>
    </source>
</evidence>
<feature type="non-terminal residue" evidence="1">
    <location>
        <position position="96"/>
    </location>
</feature>
<evidence type="ECO:0000313" key="1">
    <source>
        <dbReference type="EMBL" id="PJB87797.1"/>
    </source>
</evidence>
<name>A0A2M8DBK4_9BACT</name>
<dbReference type="AlphaFoldDB" id="A0A2M8DBK4"/>